<keyword evidence="6 12" id="KW-0547">Nucleotide-binding</keyword>
<accession>A0A514BPF0</accession>
<dbReference type="InterPro" id="IPR011877">
    <property type="entry name" value="Ribokinase"/>
</dbReference>
<name>A0A514BPF0_9GAMM</name>
<feature type="binding site" evidence="12">
    <location>
        <position position="399"/>
    </location>
    <ligand>
        <name>K(+)</name>
        <dbReference type="ChEBI" id="CHEBI:29103"/>
    </ligand>
</feature>
<organism evidence="15 16">
    <name type="scientific">Marilutibacter alkalisoli</name>
    <dbReference type="NCBI Taxonomy" id="2591633"/>
    <lineage>
        <taxon>Bacteria</taxon>
        <taxon>Pseudomonadati</taxon>
        <taxon>Pseudomonadota</taxon>
        <taxon>Gammaproteobacteria</taxon>
        <taxon>Lysobacterales</taxon>
        <taxon>Lysobacteraceae</taxon>
        <taxon>Marilutibacter</taxon>
    </lineage>
</organism>
<comment type="subcellular location">
    <subcellularLocation>
        <location evidence="12">Cytoplasm</location>
    </subcellularLocation>
</comment>
<dbReference type="Proteomes" id="UP000317199">
    <property type="component" value="Chromosome"/>
</dbReference>
<evidence type="ECO:0000256" key="9">
    <source>
        <dbReference type="ARBA" id="ARBA00022842"/>
    </source>
</evidence>
<dbReference type="HAMAP" id="MF_01987">
    <property type="entry name" value="Ribokinase"/>
    <property type="match status" value="1"/>
</dbReference>
<dbReference type="PANTHER" id="PTHR10584:SF166">
    <property type="entry name" value="RIBOKINASE"/>
    <property type="match status" value="1"/>
</dbReference>
<feature type="binding site" evidence="12">
    <location>
        <begin position="134"/>
        <end position="138"/>
    </location>
    <ligand>
        <name>substrate</name>
    </ligand>
</feature>
<dbReference type="GO" id="GO:0005524">
    <property type="term" value="F:ATP binding"/>
    <property type="evidence" value="ECO:0007669"/>
    <property type="project" value="UniProtKB-UniRule"/>
</dbReference>
<evidence type="ECO:0000313" key="16">
    <source>
        <dbReference type="Proteomes" id="UP000317199"/>
    </source>
</evidence>
<feature type="binding site" evidence="12">
    <location>
        <begin position="107"/>
        <end position="109"/>
    </location>
    <ligand>
        <name>substrate</name>
    </ligand>
</feature>
<feature type="binding site" evidence="12">
    <location>
        <position position="358"/>
    </location>
    <ligand>
        <name>K(+)</name>
        <dbReference type="ChEBI" id="CHEBI:29103"/>
    </ligand>
</feature>
<keyword evidence="11 12" id="KW-0119">Carbohydrate metabolism</keyword>
<feature type="active site" description="Proton acceptor" evidence="12">
    <location>
        <position position="362"/>
    </location>
</feature>
<evidence type="ECO:0000256" key="3">
    <source>
        <dbReference type="ARBA" id="ARBA00016943"/>
    </source>
</evidence>
<comment type="catalytic activity">
    <reaction evidence="12">
        <text>D-ribose + ATP = D-ribose 5-phosphate + ADP + H(+)</text>
        <dbReference type="Rhea" id="RHEA:13697"/>
        <dbReference type="ChEBI" id="CHEBI:15378"/>
        <dbReference type="ChEBI" id="CHEBI:30616"/>
        <dbReference type="ChEBI" id="CHEBI:47013"/>
        <dbReference type="ChEBI" id="CHEBI:78346"/>
        <dbReference type="ChEBI" id="CHEBI:456216"/>
        <dbReference type="EC" id="2.7.1.15"/>
    </reaction>
</comment>
<proteinExistence type="inferred from homology"/>
<evidence type="ECO:0000256" key="6">
    <source>
        <dbReference type="ARBA" id="ARBA00022741"/>
    </source>
</evidence>
<keyword evidence="10 12" id="KW-0630">Potassium</keyword>
<evidence type="ECO:0000256" key="5">
    <source>
        <dbReference type="ARBA" id="ARBA00022723"/>
    </source>
</evidence>
<feature type="binding site" evidence="12">
    <location>
        <position position="356"/>
    </location>
    <ligand>
        <name>K(+)</name>
        <dbReference type="ChEBI" id="CHEBI:29103"/>
    </ligand>
</feature>
<dbReference type="AlphaFoldDB" id="A0A514BPF0"/>
<evidence type="ECO:0000256" key="11">
    <source>
        <dbReference type="ARBA" id="ARBA00023277"/>
    </source>
</evidence>
<comment type="function">
    <text evidence="12">Catalyzes the phosphorylation of ribose at O-5 in a reaction requiring ATP and magnesium. The resulting D-ribose-5-phosphate can then be used either for sythesis of nucleotides, histidine, and tryptophan, or as a component of the pentose phosphate pathway.</text>
</comment>
<feature type="binding site" evidence="12">
    <location>
        <position position="397"/>
    </location>
    <ligand>
        <name>K(+)</name>
        <dbReference type="ChEBI" id="CHEBI:29103"/>
    </ligand>
</feature>
<evidence type="ECO:0000256" key="10">
    <source>
        <dbReference type="ARBA" id="ARBA00022958"/>
    </source>
</evidence>
<dbReference type="PANTHER" id="PTHR10584">
    <property type="entry name" value="SUGAR KINASE"/>
    <property type="match status" value="1"/>
</dbReference>
<protein>
    <recommendedName>
        <fullName evidence="3 12">Ribokinase</fullName>
        <shortName evidence="12">RK</shortName>
        <ecNumber evidence="2 12">2.7.1.15</ecNumber>
    </recommendedName>
</protein>
<evidence type="ECO:0000256" key="13">
    <source>
        <dbReference type="SAM" id="MobiDB-lite"/>
    </source>
</evidence>
<dbReference type="UniPathway" id="UPA00916">
    <property type="reaction ID" value="UER00889"/>
</dbReference>
<dbReference type="SUPFAM" id="SSF53613">
    <property type="entry name" value="Ribokinase-like"/>
    <property type="match status" value="1"/>
</dbReference>
<comment type="pathway">
    <text evidence="12">Carbohydrate metabolism; D-ribose degradation; D-ribose 5-phosphate from beta-D-ribopyranose: step 2/2.</text>
</comment>
<dbReference type="GO" id="GO:0005829">
    <property type="term" value="C:cytosol"/>
    <property type="evidence" value="ECO:0007669"/>
    <property type="project" value="TreeGrafter"/>
</dbReference>
<evidence type="ECO:0000256" key="1">
    <source>
        <dbReference type="ARBA" id="ARBA00005380"/>
    </source>
</evidence>
<feature type="compositionally biased region" description="Basic and acidic residues" evidence="13">
    <location>
        <begin position="42"/>
        <end position="51"/>
    </location>
</feature>
<dbReference type="PROSITE" id="PS00584">
    <property type="entry name" value="PFKB_KINASES_2"/>
    <property type="match status" value="1"/>
</dbReference>
<comment type="cofactor">
    <cofactor evidence="12">
        <name>Mg(2+)</name>
        <dbReference type="ChEBI" id="CHEBI:18420"/>
    </cofactor>
    <text evidence="12">Requires a divalent cation, most likely magnesium in vivo, as an electrophilic catalyst to aid phosphoryl group transfer. It is the chelate of the metal and the nucleotide that is the actual substrate.</text>
</comment>
<keyword evidence="7 12" id="KW-0418">Kinase</keyword>
<feature type="binding site" evidence="12">
    <location>
        <begin position="322"/>
        <end position="327"/>
    </location>
    <ligand>
        <name>ATP</name>
        <dbReference type="ChEBI" id="CHEBI:30616"/>
    </ligand>
</feature>
<dbReference type="Gene3D" id="3.40.1190.20">
    <property type="match status" value="1"/>
</dbReference>
<evidence type="ECO:0000259" key="14">
    <source>
        <dbReference type="Pfam" id="PF00294"/>
    </source>
</evidence>
<feature type="region of interest" description="Disordered" evidence="13">
    <location>
        <begin position="1"/>
        <end position="51"/>
    </location>
</feature>
<evidence type="ECO:0000256" key="4">
    <source>
        <dbReference type="ARBA" id="ARBA00022679"/>
    </source>
</evidence>
<keyword evidence="8 12" id="KW-0067">ATP-binding</keyword>
<dbReference type="GO" id="GO:0046872">
    <property type="term" value="F:metal ion binding"/>
    <property type="evidence" value="ECO:0007669"/>
    <property type="project" value="UniProtKB-KW"/>
</dbReference>
<keyword evidence="12" id="KW-0963">Cytoplasm</keyword>
<feature type="binding site" evidence="12">
    <location>
        <position position="362"/>
    </location>
    <ligand>
        <name>substrate</name>
    </ligand>
</feature>
<keyword evidence="16" id="KW-1185">Reference proteome</keyword>
<evidence type="ECO:0000256" key="2">
    <source>
        <dbReference type="ARBA" id="ARBA00012035"/>
    </source>
</evidence>
<keyword evidence="9 12" id="KW-0460">Magnesium</keyword>
<feature type="binding site" evidence="12">
    <location>
        <position position="394"/>
    </location>
    <ligand>
        <name>K(+)</name>
        <dbReference type="ChEBI" id="CHEBI:29103"/>
    </ligand>
</feature>
<dbReference type="InterPro" id="IPR002173">
    <property type="entry name" value="Carboh/pur_kinase_PfkB_CS"/>
</dbReference>
<feature type="binding site" evidence="12">
    <location>
        <position position="278"/>
    </location>
    <ligand>
        <name>ATP</name>
        <dbReference type="ChEBI" id="CHEBI:30616"/>
    </ligand>
</feature>
<dbReference type="InterPro" id="IPR011611">
    <property type="entry name" value="PfkB_dom"/>
</dbReference>
<comment type="similarity">
    <text evidence="1">Belongs to the carbohydrate kinase pfkB family.</text>
</comment>
<evidence type="ECO:0000313" key="15">
    <source>
        <dbReference type="EMBL" id="QDH69266.1"/>
    </source>
</evidence>
<dbReference type="InterPro" id="IPR029056">
    <property type="entry name" value="Ribokinase-like"/>
</dbReference>
<dbReference type="PRINTS" id="PR00990">
    <property type="entry name" value="RIBOKINASE"/>
</dbReference>
<dbReference type="OrthoDB" id="9775849at2"/>
<feature type="binding site" evidence="12">
    <location>
        <begin position="361"/>
        <end position="362"/>
    </location>
    <ligand>
        <name>ATP</name>
        <dbReference type="ChEBI" id="CHEBI:30616"/>
    </ligand>
</feature>
<dbReference type="KEGG" id="lyj:FKV23_03500"/>
<gene>
    <name evidence="12" type="primary">rbsK</name>
    <name evidence="15" type="ORF">FKV23_03500</name>
</gene>
<dbReference type="GO" id="GO:0019303">
    <property type="term" value="P:D-ribose catabolic process"/>
    <property type="evidence" value="ECO:0007669"/>
    <property type="project" value="UniProtKB-UniRule"/>
</dbReference>
<sequence>MRLRQLQLDRDPDRRHRWHRPGPPPRPGPIRPARGARRLHRHPDDRHHRRCADPLRLRRRNLVAGASPKGAPGTIVIARVASLLPGFGSRAGLMTAKSKVVVVGSFNVDHVWSTDMLPRPGETLAGRYRSGPGGKGFNQAVAAARSGATTAFVCALGDDAGGRLARELAEGDGIALHAQSSSQPTGTAGIYVDADGRNSIVIGPGANAALSPAHVRAQDAAFVGAGVVLAQLESPVDAVLEAFTVARRHGASALLNPAPADAVVTPELWALADLTTPNETEFCMQLKRLGADADPVTLASQPDDALHALCRQLLPHGTVVITLGAAGCFVSHPAGDLRGDTAPCYRQPAPQVDAIDTTGAGDAFNGALAAALASAPGQPFAAHVRRAVDYAALSTERHGAAEAMPRMHELAERFPDRRQYEQKINTA</sequence>
<dbReference type="InterPro" id="IPR002139">
    <property type="entry name" value="Ribo/fructo_kinase"/>
</dbReference>
<keyword evidence="4 12" id="KW-0808">Transferase</keyword>
<comment type="caution">
    <text evidence="12">Lacks conserved residue(s) required for the propagation of feature annotation.</text>
</comment>
<dbReference type="EMBL" id="CP041242">
    <property type="protein sequence ID" value="QDH69266.1"/>
    <property type="molecule type" value="Genomic_DNA"/>
</dbReference>
<evidence type="ECO:0000256" key="8">
    <source>
        <dbReference type="ARBA" id="ARBA00022840"/>
    </source>
</evidence>
<comment type="similarity">
    <text evidence="12">Belongs to the carbohydrate kinase PfkB family. Ribokinase subfamily.</text>
</comment>
<feature type="domain" description="Carbohydrate kinase PfkB" evidence="14">
    <location>
        <begin position="98"/>
        <end position="405"/>
    </location>
</feature>
<feature type="binding site" evidence="12">
    <location>
        <position position="233"/>
    </location>
    <ligand>
        <name>substrate</name>
    </ligand>
</feature>
<reference evidence="15 16" key="1">
    <citation type="submission" date="2019-06" db="EMBL/GenBank/DDBJ databases">
        <title>Lysobacter alkalisoli sp. nov. isolated from saline-alkali soil.</title>
        <authorList>
            <person name="Sun J.-Q."/>
            <person name="Xu L."/>
        </authorList>
    </citation>
    <scope>NUCLEOTIDE SEQUENCE [LARGE SCALE GENOMIC DNA]</scope>
    <source>
        <strain evidence="15 16">SJ-36</strain>
    </source>
</reference>
<comment type="activity regulation">
    <text evidence="12">Activated by a monovalent cation that binds near, but not in, the active site. The most likely occupant of the site in vivo is potassium. Ion binding induces a conformational change that may alter substrate affinity.</text>
</comment>
<evidence type="ECO:0000256" key="12">
    <source>
        <dbReference type="HAMAP-Rule" id="MF_01987"/>
    </source>
</evidence>
<dbReference type="EC" id="2.7.1.15" evidence="2 12"/>
<keyword evidence="5 12" id="KW-0479">Metal-binding</keyword>
<feature type="compositionally biased region" description="Pro residues" evidence="13">
    <location>
        <begin position="21"/>
        <end position="30"/>
    </location>
</feature>
<dbReference type="GO" id="GO:0004747">
    <property type="term" value="F:ribokinase activity"/>
    <property type="evidence" value="ECO:0007669"/>
    <property type="project" value="UniProtKB-UniRule"/>
</dbReference>
<comment type="subunit">
    <text evidence="12">Homodimer.</text>
</comment>
<dbReference type="CDD" id="cd01174">
    <property type="entry name" value="ribokinase"/>
    <property type="match status" value="1"/>
</dbReference>
<dbReference type="Pfam" id="PF00294">
    <property type="entry name" value="PfkB"/>
    <property type="match status" value="1"/>
</dbReference>
<evidence type="ECO:0000256" key="7">
    <source>
        <dbReference type="ARBA" id="ARBA00022777"/>
    </source>
</evidence>